<feature type="coiled-coil region" evidence="8">
    <location>
        <begin position="54"/>
        <end position="127"/>
    </location>
</feature>
<dbReference type="InParanoid" id="C4QV38"/>
<dbReference type="Pfam" id="PF03879">
    <property type="entry name" value="Cgr1"/>
    <property type="match status" value="1"/>
</dbReference>
<dbReference type="OMA" id="NGKQWHD"/>
<evidence type="ECO:0000313" key="11">
    <source>
        <dbReference type="Proteomes" id="UP000000314"/>
    </source>
</evidence>
<sequence>MSDSSSTSKKDIYNNPIAPKDKGRGTRVNGKDWKLQKDAMRVRSLGGNLTWEQKKQKRLEEQAIKAKIRELKEEKESIRKSKIEETKRRQSLKEEKERYERMAQVMHRRKVERLKRKEKRNKLLKER</sequence>
<gene>
    <name evidence="10" type="ordered locus">PAS_chr1-3_0056</name>
</gene>
<comment type="function">
    <text evidence="1 8">Involved in nucleolar integrity and required for processing of the pre-rRNA for the 60S ribosome subunit.</text>
</comment>
<dbReference type="eggNOG" id="ENOG502S7VB">
    <property type="taxonomic scope" value="Eukaryota"/>
</dbReference>
<comment type="similarity">
    <text evidence="3 8">Belongs to the CGR1 family.</text>
</comment>
<evidence type="ECO:0000256" key="4">
    <source>
        <dbReference type="ARBA" id="ARBA00022517"/>
    </source>
</evidence>
<feature type="compositionally biased region" description="Basic and acidic residues" evidence="9">
    <location>
        <begin position="19"/>
        <end position="29"/>
    </location>
</feature>
<dbReference type="SMR" id="C4QV38"/>
<evidence type="ECO:0000256" key="5">
    <source>
        <dbReference type="ARBA" id="ARBA00022552"/>
    </source>
</evidence>
<dbReference type="GO" id="GO:0005730">
    <property type="term" value="C:nucleolus"/>
    <property type="evidence" value="ECO:0007669"/>
    <property type="project" value="UniProtKB-SubCell"/>
</dbReference>
<evidence type="ECO:0000256" key="3">
    <source>
        <dbReference type="ARBA" id="ARBA00007869"/>
    </source>
</evidence>
<evidence type="ECO:0000256" key="9">
    <source>
        <dbReference type="SAM" id="MobiDB-lite"/>
    </source>
</evidence>
<keyword evidence="5 8" id="KW-0698">rRNA processing</keyword>
<reference evidence="10 11" key="1">
    <citation type="journal article" date="2009" name="Nat. Biotechnol.">
        <title>Genome sequence of the recombinant protein production host Pichia pastoris.</title>
        <authorList>
            <person name="De Schutter K."/>
            <person name="Lin Y.C."/>
            <person name="Tiels P."/>
            <person name="Van Hecke A."/>
            <person name="Glinka S."/>
            <person name="Weber-Lehmann J."/>
            <person name="Rouze P."/>
            <person name="Van de Peer Y."/>
            <person name="Callewaert N."/>
        </authorList>
    </citation>
    <scope>NUCLEOTIDE SEQUENCE [LARGE SCALE GENOMIC DNA]</scope>
    <source>
        <strain evidence="11">GS115 / ATCC 20864</strain>
    </source>
</reference>
<name>C4QV38_KOMPG</name>
<dbReference type="HOGENOM" id="CLU_125051_0_1_1"/>
<comment type="subcellular location">
    <subcellularLocation>
        <location evidence="2 8">Nucleus</location>
        <location evidence="2 8">Nucleolus</location>
    </subcellularLocation>
</comment>
<keyword evidence="6 8" id="KW-0175">Coiled coil</keyword>
<dbReference type="AlphaFoldDB" id="C4QV38"/>
<protein>
    <recommendedName>
        <fullName evidence="8">rRNA-processing protein</fullName>
    </recommendedName>
</protein>
<feature type="region of interest" description="Disordered" evidence="9">
    <location>
        <begin position="1"/>
        <end position="29"/>
    </location>
</feature>
<evidence type="ECO:0000313" key="10">
    <source>
        <dbReference type="EMBL" id="CAY67108.1"/>
    </source>
</evidence>
<dbReference type="RefSeq" id="XP_002489392.1">
    <property type="nucleotide sequence ID" value="XM_002489347.1"/>
</dbReference>
<dbReference type="InterPro" id="IPR005579">
    <property type="entry name" value="Cgr1-like"/>
</dbReference>
<proteinExistence type="inferred from homology"/>
<dbReference type="FunCoup" id="C4QV38">
    <property type="interactions" value="146"/>
</dbReference>
<dbReference type="Proteomes" id="UP000000314">
    <property type="component" value="Chromosome 1"/>
</dbReference>
<accession>C4QV38</accession>
<evidence type="ECO:0000256" key="1">
    <source>
        <dbReference type="ARBA" id="ARBA00004090"/>
    </source>
</evidence>
<dbReference type="OrthoDB" id="3942380at2759"/>
<dbReference type="KEGG" id="ppa:PAS_chr1-3_0056"/>
<dbReference type="STRING" id="644223.C4QV38"/>
<dbReference type="GeneID" id="8197367"/>
<evidence type="ECO:0000256" key="2">
    <source>
        <dbReference type="ARBA" id="ARBA00004604"/>
    </source>
</evidence>
<keyword evidence="11" id="KW-1185">Reference proteome</keyword>
<evidence type="ECO:0000256" key="8">
    <source>
        <dbReference type="RuleBase" id="RU363084"/>
    </source>
</evidence>
<dbReference type="EMBL" id="FN392319">
    <property type="protein sequence ID" value="CAY67108.1"/>
    <property type="molecule type" value="Genomic_DNA"/>
</dbReference>
<evidence type="ECO:0000256" key="7">
    <source>
        <dbReference type="ARBA" id="ARBA00023242"/>
    </source>
</evidence>
<evidence type="ECO:0000256" key="6">
    <source>
        <dbReference type="ARBA" id="ARBA00023054"/>
    </source>
</evidence>
<keyword evidence="4 8" id="KW-0690">Ribosome biogenesis</keyword>
<keyword evidence="7 8" id="KW-0539">Nucleus</keyword>
<dbReference type="GO" id="GO:0006364">
    <property type="term" value="P:rRNA processing"/>
    <property type="evidence" value="ECO:0007669"/>
    <property type="project" value="UniProtKB-UniRule"/>
</dbReference>
<organism evidence="10 11">
    <name type="scientific">Komagataella phaffii (strain GS115 / ATCC 20864)</name>
    <name type="common">Yeast</name>
    <name type="synonym">Pichia pastoris</name>
    <dbReference type="NCBI Taxonomy" id="644223"/>
    <lineage>
        <taxon>Eukaryota</taxon>
        <taxon>Fungi</taxon>
        <taxon>Dikarya</taxon>
        <taxon>Ascomycota</taxon>
        <taxon>Saccharomycotina</taxon>
        <taxon>Pichiomycetes</taxon>
        <taxon>Pichiales</taxon>
        <taxon>Pichiaceae</taxon>
        <taxon>Komagataella</taxon>
    </lineage>
</organism>